<protein>
    <recommendedName>
        <fullName evidence="2">BSD domain-containing protein</fullName>
    </recommendedName>
</protein>
<dbReference type="PROSITE" id="PS50858">
    <property type="entry name" value="BSD"/>
    <property type="match status" value="1"/>
</dbReference>
<evidence type="ECO:0000256" key="1">
    <source>
        <dbReference type="SAM" id="MobiDB-lite"/>
    </source>
</evidence>
<evidence type="ECO:0000313" key="3">
    <source>
        <dbReference type="EMBL" id="KAK9836513.1"/>
    </source>
</evidence>
<dbReference type="InterPro" id="IPR005607">
    <property type="entry name" value="BSD_dom"/>
</dbReference>
<organism evidence="3 4">
    <name type="scientific">Apatococcus lobatus</name>
    <dbReference type="NCBI Taxonomy" id="904363"/>
    <lineage>
        <taxon>Eukaryota</taxon>
        <taxon>Viridiplantae</taxon>
        <taxon>Chlorophyta</taxon>
        <taxon>core chlorophytes</taxon>
        <taxon>Trebouxiophyceae</taxon>
        <taxon>Chlorellales</taxon>
        <taxon>Chlorellaceae</taxon>
        <taxon>Apatococcus</taxon>
    </lineage>
</organism>
<proteinExistence type="predicted"/>
<dbReference type="Pfam" id="PF03909">
    <property type="entry name" value="BSD"/>
    <property type="match status" value="1"/>
</dbReference>
<evidence type="ECO:0000313" key="4">
    <source>
        <dbReference type="Proteomes" id="UP001438707"/>
    </source>
</evidence>
<dbReference type="InterPro" id="IPR035925">
    <property type="entry name" value="BSD_dom_sf"/>
</dbReference>
<dbReference type="AlphaFoldDB" id="A0AAW1RRV7"/>
<dbReference type="Gene3D" id="1.10.3970.10">
    <property type="entry name" value="BSD domain"/>
    <property type="match status" value="1"/>
</dbReference>
<keyword evidence="4" id="KW-1185">Reference proteome</keyword>
<dbReference type="Proteomes" id="UP001438707">
    <property type="component" value="Unassembled WGS sequence"/>
</dbReference>
<dbReference type="SUPFAM" id="SSF140383">
    <property type="entry name" value="BSD domain-like"/>
    <property type="match status" value="1"/>
</dbReference>
<feature type="region of interest" description="Disordered" evidence="1">
    <location>
        <begin position="499"/>
        <end position="521"/>
    </location>
</feature>
<feature type="compositionally biased region" description="Pro residues" evidence="1">
    <location>
        <begin position="504"/>
        <end position="519"/>
    </location>
</feature>
<evidence type="ECO:0000259" key="2">
    <source>
        <dbReference type="PROSITE" id="PS50858"/>
    </source>
</evidence>
<comment type="caution">
    <text evidence="3">The sequence shown here is derived from an EMBL/GenBank/DDBJ whole genome shotgun (WGS) entry which is preliminary data.</text>
</comment>
<dbReference type="EMBL" id="JALJOS010000007">
    <property type="protein sequence ID" value="KAK9836513.1"/>
    <property type="molecule type" value="Genomic_DNA"/>
</dbReference>
<feature type="domain" description="BSD" evidence="2">
    <location>
        <begin position="67"/>
        <end position="124"/>
    </location>
</feature>
<reference evidence="3 4" key="1">
    <citation type="journal article" date="2024" name="Nat. Commun.">
        <title>Phylogenomics reveals the evolutionary origins of lichenization in chlorophyte algae.</title>
        <authorList>
            <person name="Puginier C."/>
            <person name="Libourel C."/>
            <person name="Otte J."/>
            <person name="Skaloud P."/>
            <person name="Haon M."/>
            <person name="Grisel S."/>
            <person name="Petersen M."/>
            <person name="Berrin J.G."/>
            <person name="Delaux P.M."/>
            <person name="Dal Grande F."/>
            <person name="Keller J."/>
        </authorList>
    </citation>
    <scope>NUCLEOTIDE SEQUENCE [LARGE SCALE GENOMIC DNA]</scope>
    <source>
        <strain evidence="3 4">SAG 2145</strain>
    </source>
</reference>
<feature type="compositionally biased region" description="Basic residues" evidence="1">
    <location>
        <begin position="264"/>
        <end position="273"/>
    </location>
</feature>
<gene>
    <name evidence="3" type="ORF">WJX74_002045</name>
</gene>
<dbReference type="SMART" id="SM00751">
    <property type="entry name" value="BSD"/>
    <property type="match status" value="1"/>
</dbReference>
<feature type="region of interest" description="Disordered" evidence="1">
    <location>
        <begin position="242"/>
        <end position="302"/>
    </location>
</feature>
<name>A0AAW1RRV7_9CHLO</name>
<sequence>MAGFFGIDGNNKVSKWLQDLVGELGVGWTDVPRQSPASLGLPWQAFCESERPYQEVLKAAILCISQREEDFLLEKCYPEAPEYDGEAILQEDRRLDALRYRLVPGRLAEPVFWRRYFALVAQVRQDILGSVVTEHDDLVHVPQNPECSLAGVHDDEGPQSLQGSLLDMRGTSSMGDATHMLMSGEDDMHSNACFSPSAGPVSRRQAMSIEGGAATVDDASCDASSMAFSPPASIAPIRTHFEAPSRQESSSGAASLREGFDSRPRRREHRHQQHTAVAERPSGSAGGTATGGLPCSGLSQPPQPVLAVVAEGGSGSEASPADSPAGDAVVGNVTSAAEIPAEQRLVGGSLVQSLEALQRLCHSPDGQRLAHARVGQLGRQLSSDVQGSREMEQKASAAVSSAAASCSVPAAVAPLQGQPACTVLLSASAAAVISLQEPSAICDVWLLVLEHLFVRAGNLELLYHMSQGAPGQDRVLALLHLLACCTCCLVAPMESARSSQPGQQPVPAPNSRHPQPPPVLQDGRLLHAAGSALRGSTADLWLQEQQRLWLLCEISAFKSAKKGCCMEDYISWSRSTGQAGRPGGALQLAVLSATEQERVWAAAPDMPAAQQPQCCDPAAAGGHALTALRGADYVELLIAMSCAMARMACWQASKVLQTAGMPPEEHASVSPLAALLALLNQPSCQLSAAHVTQLVQAVKDLRQYLQCSLPGSGAHQDRLPLDPVAPCTILGPSAAQLPAVQSAPPPRKAIAATAPTAANSWGALAPTASEDLSAEDWLVVAGGAW</sequence>
<accession>A0AAW1RRV7</accession>